<dbReference type="GO" id="GO:0000139">
    <property type="term" value="C:Golgi membrane"/>
    <property type="evidence" value="ECO:0007669"/>
    <property type="project" value="TreeGrafter"/>
</dbReference>
<dbReference type="GO" id="GO:0016192">
    <property type="term" value="P:vesicle-mediated transport"/>
    <property type="evidence" value="ECO:0007669"/>
    <property type="project" value="TreeGrafter"/>
</dbReference>
<evidence type="ECO:0000256" key="3">
    <source>
        <dbReference type="ARBA" id="ARBA00022692"/>
    </source>
</evidence>
<evidence type="ECO:0000256" key="1">
    <source>
        <dbReference type="ARBA" id="ARBA00004141"/>
    </source>
</evidence>
<feature type="transmembrane region" description="Helical" evidence="6">
    <location>
        <begin position="38"/>
        <end position="59"/>
    </location>
</feature>
<evidence type="ECO:0000313" key="8">
    <source>
        <dbReference type="Proteomes" id="UP000031512"/>
    </source>
</evidence>
<dbReference type="Proteomes" id="UP000031512">
    <property type="component" value="Chromosome 1"/>
</dbReference>
<evidence type="ECO:0000256" key="5">
    <source>
        <dbReference type="ARBA" id="ARBA00023136"/>
    </source>
</evidence>
<dbReference type="PANTHER" id="PTHR13019">
    <property type="entry name" value="GOLGI APPARATUS MEMBRANE PROTEIN TVP23"/>
    <property type="match status" value="1"/>
</dbReference>
<sequence>MDDPPSGSLGDSTGFNTGPEIYSNIITNIRMLSHPISCLVHIMFKLAILASYIIFPYIIGLFTGIIPDFIIVFALISLLVFVDFWAVKNYTSTTIAGIAWYYHIKDNGAYTAINKRIKEEVFLNKTETQYFWVVLYIWPTLWALNILFKLTMFNFPPLVLSTIIFLGGFLNLYNCIYCSQDKREKFISLHNKFTNLMESKF</sequence>
<gene>
    <name evidence="7" type="ORF">BEWA_034220</name>
</gene>
<dbReference type="PANTHER" id="PTHR13019:SF7">
    <property type="entry name" value="GOLGI APPARATUS MEMBRANE PROTEIN TVP23"/>
    <property type="match status" value="1"/>
</dbReference>
<name>L0AZY6_THEEQ</name>
<feature type="transmembrane region" description="Helical" evidence="6">
    <location>
        <begin position="65"/>
        <end position="86"/>
    </location>
</feature>
<keyword evidence="4 6" id="KW-1133">Transmembrane helix</keyword>
<dbReference type="RefSeq" id="XP_004830232.1">
    <property type="nucleotide sequence ID" value="XM_004830175.1"/>
</dbReference>
<dbReference type="GO" id="GO:0009306">
    <property type="term" value="P:protein secretion"/>
    <property type="evidence" value="ECO:0007669"/>
    <property type="project" value="TreeGrafter"/>
</dbReference>
<dbReference type="OrthoDB" id="2151161at2759"/>
<comment type="similarity">
    <text evidence="2 6">Belongs to the TVP23 family.</text>
</comment>
<feature type="transmembrane region" description="Helical" evidence="6">
    <location>
        <begin position="154"/>
        <end position="173"/>
    </location>
</feature>
<evidence type="ECO:0000256" key="2">
    <source>
        <dbReference type="ARBA" id="ARBA00005467"/>
    </source>
</evidence>
<organism evidence="7 8">
    <name type="scientific">Theileria equi strain WA</name>
    <dbReference type="NCBI Taxonomy" id="1537102"/>
    <lineage>
        <taxon>Eukaryota</taxon>
        <taxon>Sar</taxon>
        <taxon>Alveolata</taxon>
        <taxon>Apicomplexa</taxon>
        <taxon>Aconoidasida</taxon>
        <taxon>Piroplasmida</taxon>
        <taxon>Theileriidae</taxon>
        <taxon>Theileria</taxon>
    </lineage>
</organism>
<dbReference type="VEuPathDB" id="PiroplasmaDB:BEWA_034220"/>
<evidence type="ECO:0000313" key="7">
    <source>
        <dbReference type="EMBL" id="AFZ80566.1"/>
    </source>
</evidence>
<accession>L0AZY6</accession>
<protein>
    <recommendedName>
        <fullName evidence="6">Golgi apparatus membrane protein TVP23 homolog</fullName>
    </recommendedName>
</protein>
<proteinExistence type="inferred from homology"/>
<dbReference type="GeneID" id="15807017"/>
<dbReference type="STRING" id="1537102.L0AZY6"/>
<dbReference type="EMBL" id="CP001669">
    <property type="protein sequence ID" value="AFZ80566.1"/>
    <property type="molecule type" value="Genomic_DNA"/>
</dbReference>
<dbReference type="InterPro" id="IPR008564">
    <property type="entry name" value="TVP23-like"/>
</dbReference>
<reference evidence="7 8" key="1">
    <citation type="journal article" date="2012" name="BMC Genomics">
        <title>Comparative genomic analysis and phylogenetic position of Theileria equi.</title>
        <authorList>
            <person name="Kappmeyer L.S."/>
            <person name="Thiagarajan M."/>
            <person name="Herndon D.R."/>
            <person name="Ramsay J.D."/>
            <person name="Caler E."/>
            <person name="Djikeng A."/>
            <person name="Gillespie J.J."/>
            <person name="Lau A.O."/>
            <person name="Roalson E.H."/>
            <person name="Silva J.C."/>
            <person name="Silva M.G."/>
            <person name="Suarez C.E."/>
            <person name="Ueti M.W."/>
            <person name="Nene V.M."/>
            <person name="Mealey R.H."/>
            <person name="Knowles D.P."/>
            <person name="Brayton K.A."/>
        </authorList>
    </citation>
    <scope>NUCLEOTIDE SEQUENCE [LARGE SCALE GENOMIC DNA]</scope>
    <source>
        <strain evidence="7 8">WA</strain>
    </source>
</reference>
<keyword evidence="8" id="KW-1185">Reference proteome</keyword>
<evidence type="ECO:0000256" key="4">
    <source>
        <dbReference type="ARBA" id="ARBA00022989"/>
    </source>
</evidence>
<keyword evidence="3 6" id="KW-0812">Transmembrane</keyword>
<dbReference type="AlphaFoldDB" id="L0AZY6"/>
<keyword evidence="5 6" id="KW-0472">Membrane</keyword>
<dbReference type="eggNOG" id="KOG3195">
    <property type="taxonomic scope" value="Eukaryota"/>
</dbReference>
<feature type="transmembrane region" description="Helical" evidence="6">
    <location>
        <begin position="130"/>
        <end position="148"/>
    </location>
</feature>
<comment type="subcellular location">
    <subcellularLocation>
        <location evidence="1 6">Membrane</location>
        <topology evidence="1 6">Multi-pass membrane protein</topology>
    </subcellularLocation>
</comment>
<dbReference type="Pfam" id="PF05832">
    <property type="entry name" value="DUF846"/>
    <property type="match status" value="1"/>
</dbReference>
<evidence type="ECO:0000256" key="6">
    <source>
        <dbReference type="RuleBase" id="RU361206"/>
    </source>
</evidence>
<dbReference type="KEGG" id="beq:BEWA_034220"/>